<keyword evidence="3" id="KW-1185">Reference proteome</keyword>
<dbReference type="Proteomes" id="UP000541444">
    <property type="component" value="Unassembled WGS sequence"/>
</dbReference>
<feature type="coiled-coil region" evidence="1">
    <location>
        <begin position="131"/>
        <end position="172"/>
    </location>
</feature>
<name>A0A7J7NRF3_9MAGN</name>
<keyword evidence="1" id="KW-0175">Coiled coil</keyword>
<organism evidence="2 3">
    <name type="scientific">Kingdonia uniflora</name>
    <dbReference type="NCBI Taxonomy" id="39325"/>
    <lineage>
        <taxon>Eukaryota</taxon>
        <taxon>Viridiplantae</taxon>
        <taxon>Streptophyta</taxon>
        <taxon>Embryophyta</taxon>
        <taxon>Tracheophyta</taxon>
        <taxon>Spermatophyta</taxon>
        <taxon>Magnoliopsida</taxon>
        <taxon>Ranunculales</taxon>
        <taxon>Circaeasteraceae</taxon>
        <taxon>Kingdonia</taxon>
    </lineage>
</organism>
<evidence type="ECO:0000313" key="2">
    <source>
        <dbReference type="EMBL" id="KAF6169630.1"/>
    </source>
</evidence>
<dbReference type="EMBL" id="JACGCM010000628">
    <property type="protein sequence ID" value="KAF6169630.1"/>
    <property type="molecule type" value="Genomic_DNA"/>
</dbReference>
<protein>
    <submittedName>
        <fullName evidence="2">Uncharacterized protein</fullName>
    </submittedName>
</protein>
<reference evidence="2 3" key="1">
    <citation type="journal article" date="2020" name="IScience">
        <title>Genome Sequencing of the Endangered Kingdonia uniflora (Circaeasteraceae, Ranunculales) Reveals Potential Mechanisms of Evolutionary Specialization.</title>
        <authorList>
            <person name="Sun Y."/>
            <person name="Deng T."/>
            <person name="Zhang A."/>
            <person name="Moore M.J."/>
            <person name="Landis J.B."/>
            <person name="Lin N."/>
            <person name="Zhang H."/>
            <person name="Zhang X."/>
            <person name="Huang J."/>
            <person name="Zhang X."/>
            <person name="Sun H."/>
            <person name="Wang H."/>
        </authorList>
    </citation>
    <scope>NUCLEOTIDE SEQUENCE [LARGE SCALE GENOMIC DNA]</scope>
    <source>
        <strain evidence="2">TB1705</strain>
        <tissue evidence="2">Leaf</tissue>
    </source>
</reference>
<dbReference type="AlphaFoldDB" id="A0A7J7NRF3"/>
<comment type="caution">
    <text evidence="2">The sequence shown here is derived from an EMBL/GenBank/DDBJ whole genome shotgun (WGS) entry which is preliminary data.</text>
</comment>
<accession>A0A7J7NRF3</accession>
<sequence>MSLMEEALEAIEMIGREDYGGAWELKGKGDGLIKAIKPLKNRFPGADTALQNLRKAIGILCNQTNRSEFDCTANGPSVENLGGTKSQSATALFAPQFVPNGKPITLDDSDSDDPCITKVRSEEHIIIQVKRRVSEEKYNALEKENKRLRSLVTNLEEKLRATEEEKEMEQRIRAKLEVVTERSLESLENATCYLASPKKLMRQLVQDP</sequence>
<proteinExistence type="predicted"/>
<gene>
    <name evidence="2" type="ORF">GIB67_004022</name>
</gene>
<evidence type="ECO:0000313" key="3">
    <source>
        <dbReference type="Proteomes" id="UP000541444"/>
    </source>
</evidence>
<evidence type="ECO:0000256" key="1">
    <source>
        <dbReference type="SAM" id="Coils"/>
    </source>
</evidence>